<accession>A0A8J3X9N7</accession>
<protein>
    <submittedName>
        <fullName evidence="1">Uncharacterized protein</fullName>
    </submittedName>
</protein>
<name>A0A8J3X9N7_9ACTN</name>
<gene>
    <name evidence="1" type="ORF">Pmi06nite_64620</name>
</gene>
<dbReference type="EMBL" id="BOOO01000037">
    <property type="protein sequence ID" value="GII33020.1"/>
    <property type="molecule type" value="Genomic_DNA"/>
</dbReference>
<evidence type="ECO:0000313" key="1">
    <source>
        <dbReference type="EMBL" id="GII33020.1"/>
    </source>
</evidence>
<dbReference type="AlphaFoldDB" id="A0A8J3X9N7"/>
<dbReference type="RefSeq" id="WP_203956871.1">
    <property type="nucleotide sequence ID" value="NZ_BOOO01000037.1"/>
</dbReference>
<comment type="caution">
    <text evidence="1">The sequence shown here is derived from an EMBL/GenBank/DDBJ whole genome shotgun (WGS) entry which is preliminary data.</text>
</comment>
<reference evidence="1 2" key="1">
    <citation type="submission" date="2021-01" db="EMBL/GenBank/DDBJ databases">
        <title>Whole genome shotgun sequence of Planotetraspora mira NBRC 15435.</title>
        <authorList>
            <person name="Komaki H."/>
            <person name="Tamura T."/>
        </authorList>
    </citation>
    <scope>NUCLEOTIDE SEQUENCE [LARGE SCALE GENOMIC DNA]</scope>
    <source>
        <strain evidence="1 2">NBRC 15435</strain>
    </source>
</reference>
<proteinExistence type="predicted"/>
<organism evidence="1 2">
    <name type="scientific">Planotetraspora mira</name>
    <dbReference type="NCBI Taxonomy" id="58121"/>
    <lineage>
        <taxon>Bacteria</taxon>
        <taxon>Bacillati</taxon>
        <taxon>Actinomycetota</taxon>
        <taxon>Actinomycetes</taxon>
        <taxon>Streptosporangiales</taxon>
        <taxon>Streptosporangiaceae</taxon>
        <taxon>Planotetraspora</taxon>
    </lineage>
</organism>
<sequence length="548" mass="61214">MEEADGIEIVPGPSRFFDDGALMSSPEAAPPSVGDSIAWVRRVAVYEAALAKEYRLIRMSLPDRPRPHHPVTVDGRTVDLVYDATLDRQLHGLYVGHGWPAILAVQAALERAATSYPSRKLHPWKVVKDFAEYAITALWTRVRAALAQLDRMATDELALQLNLSANLVNETWQLLGVTTSDKDEHGQEHRTPNMTASLDTVTWTKKTFYRLTEPKPLQSIMELMPRAVEMRRRLGEIKQSLVAISDTIEWGRQEASGANFPGDVSMKLSLQQLLAEADRVTAELEGVLTRIHKVTPLAILVLPFLQEPVTQLAVEQSVGEVLIQFLGEAERIVKGLPQEGSWVARMTQDERSPETQVLDLAVTGAIGDVRFLSMLSERTLDRLVEADAVPKDSFEYAVWAHYKRQLIIRLAIENKKAEFWQSIGSFLVKAATLVTLLLVRAPVGSFAARVATALNVGMMLFQCFTVAHQLAQLDQQLAQAMAEVDRRSAAEIAHVAELLASRRDFEPQLERAIVTEIGLIVVAGAWPQFREMMHMRGYYFDLQTLLEP</sequence>
<keyword evidence="2" id="KW-1185">Reference proteome</keyword>
<evidence type="ECO:0000313" key="2">
    <source>
        <dbReference type="Proteomes" id="UP000650628"/>
    </source>
</evidence>
<dbReference type="Proteomes" id="UP000650628">
    <property type="component" value="Unassembled WGS sequence"/>
</dbReference>